<dbReference type="InterPro" id="IPR003497">
    <property type="entry name" value="BRO_N_domain"/>
</dbReference>
<dbReference type="PANTHER" id="PTHR36180">
    <property type="entry name" value="DNA-BINDING PROTEIN-RELATED-RELATED"/>
    <property type="match status" value="1"/>
</dbReference>
<dbReference type="SMART" id="SM01040">
    <property type="entry name" value="Bro-N"/>
    <property type="match status" value="1"/>
</dbReference>
<proteinExistence type="predicted"/>
<dbReference type="Proteomes" id="UP000198995">
    <property type="component" value="Unassembled WGS sequence"/>
</dbReference>
<keyword evidence="3" id="KW-1185">Reference proteome</keyword>
<gene>
    <name evidence="2" type="ORF">SAMN04489866_1243</name>
</gene>
<evidence type="ECO:0000313" key="2">
    <source>
        <dbReference type="EMBL" id="SDE14157.1"/>
    </source>
</evidence>
<dbReference type="PROSITE" id="PS51750">
    <property type="entry name" value="BRO_N"/>
    <property type="match status" value="1"/>
</dbReference>
<dbReference type="Pfam" id="PF02498">
    <property type="entry name" value="Bro-N"/>
    <property type="match status" value="1"/>
</dbReference>
<reference evidence="2 3" key="1">
    <citation type="submission" date="2016-10" db="EMBL/GenBank/DDBJ databases">
        <authorList>
            <person name="de Groot N.N."/>
        </authorList>
    </citation>
    <scope>NUCLEOTIDE SEQUENCE [LARGE SCALE GENOMIC DNA]</scope>
    <source>
        <strain evidence="2 3">DSM 20475</strain>
    </source>
</reference>
<accession>A0A1G7AI56</accession>
<dbReference type="OrthoDB" id="9812611at2"/>
<dbReference type="AlphaFoldDB" id="A0A1G7AI56"/>
<dbReference type="GO" id="GO:0003677">
    <property type="term" value="F:DNA binding"/>
    <property type="evidence" value="ECO:0007669"/>
    <property type="project" value="InterPro"/>
</dbReference>
<evidence type="ECO:0000313" key="3">
    <source>
        <dbReference type="Proteomes" id="UP000198995"/>
    </source>
</evidence>
<dbReference type="STRING" id="2741.SAMN04489866_1243"/>
<sequence length="264" mass="30557">MENKMEVFNNEVFGSVRTLIHEDVVWFVAKDISQILGYKETANMRKLIEKEDYTEINPQSFDTAGFVQNGMSRFEPNPNVKRMLLVNESGLYQAIFNSTLPEAKAFKRWITHDVLPSIRKHGGYIVGQETMDDMELLSRAVLLANSVIEEKQQVIESQRKQIKEMDPKAKYYDALVAINHLTNFRDTANLFGLGQKIFINWLLAKKFIYRDKRQRLLPCSNKNRGYFRLKEWGYGLEKAGVQTLITAKGRSHFLELLDEEGLLA</sequence>
<dbReference type="Pfam" id="PF03374">
    <property type="entry name" value="ANT"/>
    <property type="match status" value="1"/>
</dbReference>
<evidence type="ECO:0000259" key="1">
    <source>
        <dbReference type="PROSITE" id="PS51750"/>
    </source>
</evidence>
<dbReference type="InterPro" id="IPR005039">
    <property type="entry name" value="Ant_C"/>
</dbReference>
<protein>
    <submittedName>
        <fullName evidence="2">Phage antirepressor protein KilAC domain-containing protein</fullName>
    </submittedName>
</protein>
<feature type="domain" description="Bro-N" evidence="1">
    <location>
        <begin position="1"/>
        <end position="122"/>
    </location>
</feature>
<dbReference type="PANTHER" id="PTHR36180:SF2">
    <property type="entry name" value="BRO FAMILY PROTEIN"/>
    <property type="match status" value="1"/>
</dbReference>
<dbReference type="RefSeq" id="WP_159428081.1">
    <property type="nucleotide sequence ID" value="NZ_FNAF01000024.1"/>
</dbReference>
<name>A0A1G7AI56_PEPNI</name>
<organism evidence="2 3">
    <name type="scientific">Peptococcus niger</name>
    <dbReference type="NCBI Taxonomy" id="2741"/>
    <lineage>
        <taxon>Bacteria</taxon>
        <taxon>Bacillati</taxon>
        <taxon>Bacillota</taxon>
        <taxon>Clostridia</taxon>
        <taxon>Eubacteriales</taxon>
        <taxon>Peptococcaceae</taxon>
        <taxon>Peptococcus</taxon>
    </lineage>
</organism>
<dbReference type="EMBL" id="FNAF01000024">
    <property type="protein sequence ID" value="SDE14157.1"/>
    <property type="molecule type" value="Genomic_DNA"/>
</dbReference>